<dbReference type="PANTHER" id="PTHR24403:SF67">
    <property type="entry name" value="FI01116P-RELATED"/>
    <property type="match status" value="1"/>
</dbReference>
<evidence type="ECO:0000256" key="2">
    <source>
        <dbReference type="ARBA" id="ARBA00022737"/>
    </source>
</evidence>
<dbReference type="SUPFAM" id="SSF57667">
    <property type="entry name" value="beta-beta-alpha zinc fingers"/>
    <property type="match status" value="4"/>
</dbReference>
<keyword evidence="4" id="KW-0862">Zinc</keyword>
<dbReference type="InterPro" id="IPR036236">
    <property type="entry name" value="Znf_C2H2_sf"/>
</dbReference>
<gene>
    <name evidence="8" type="ORF">PFISCL1PPCAC_19702</name>
</gene>
<feature type="region of interest" description="Disordered" evidence="6">
    <location>
        <begin position="610"/>
        <end position="653"/>
    </location>
</feature>
<feature type="region of interest" description="Disordered" evidence="6">
    <location>
        <begin position="919"/>
        <end position="941"/>
    </location>
</feature>
<evidence type="ECO:0000256" key="5">
    <source>
        <dbReference type="PROSITE-ProRule" id="PRU00042"/>
    </source>
</evidence>
<keyword evidence="9" id="KW-1185">Reference proteome</keyword>
<keyword evidence="3 5" id="KW-0863">Zinc-finger</keyword>
<dbReference type="EMBL" id="BTSY01000005">
    <property type="protein sequence ID" value="GMT28405.1"/>
    <property type="molecule type" value="Genomic_DNA"/>
</dbReference>
<evidence type="ECO:0000256" key="3">
    <source>
        <dbReference type="ARBA" id="ARBA00022771"/>
    </source>
</evidence>
<evidence type="ECO:0000259" key="7">
    <source>
        <dbReference type="PROSITE" id="PS50157"/>
    </source>
</evidence>
<dbReference type="PROSITE" id="PS00028">
    <property type="entry name" value="ZINC_FINGER_C2H2_1"/>
    <property type="match status" value="4"/>
</dbReference>
<evidence type="ECO:0000313" key="8">
    <source>
        <dbReference type="EMBL" id="GMT28405.1"/>
    </source>
</evidence>
<feature type="compositionally biased region" description="Acidic residues" evidence="6">
    <location>
        <begin position="244"/>
        <end position="253"/>
    </location>
</feature>
<keyword evidence="1" id="KW-0479">Metal-binding</keyword>
<dbReference type="Gene3D" id="3.30.160.60">
    <property type="entry name" value="Classic Zinc Finger"/>
    <property type="match status" value="6"/>
</dbReference>
<dbReference type="GO" id="GO:0005634">
    <property type="term" value="C:nucleus"/>
    <property type="evidence" value="ECO:0007669"/>
    <property type="project" value="TreeGrafter"/>
</dbReference>
<feature type="domain" description="C2H2-type" evidence="7">
    <location>
        <begin position="141"/>
        <end position="168"/>
    </location>
</feature>
<feature type="region of interest" description="Disordered" evidence="6">
    <location>
        <begin position="234"/>
        <end position="256"/>
    </location>
</feature>
<feature type="compositionally biased region" description="Acidic residues" evidence="6">
    <location>
        <begin position="94"/>
        <end position="103"/>
    </location>
</feature>
<dbReference type="PROSITE" id="PS50157">
    <property type="entry name" value="ZINC_FINGER_C2H2_2"/>
    <property type="match status" value="2"/>
</dbReference>
<comment type="caution">
    <text evidence="8">The sequence shown here is derived from an EMBL/GenBank/DDBJ whole genome shotgun (WGS) entry which is preliminary data.</text>
</comment>
<dbReference type="InterPro" id="IPR013087">
    <property type="entry name" value="Znf_C2H2_type"/>
</dbReference>
<dbReference type="Proteomes" id="UP001432322">
    <property type="component" value="Unassembled WGS sequence"/>
</dbReference>
<proteinExistence type="predicted"/>
<dbReference type="SMART" id="SM00355">
    <property type="entry name" value="ZnF_C2H2"/>
    <property type="match status" value="16"/>
</dbReference>
<name>A0AAV5WCQ2_9BILA</name>
<evidence type="ECO:0000256" key="4">
    <source>
        <dbReference type="ARBA" id="ARBA00022833"/>
    </source>
</evidence>
<sequence>PPPSDPSDLRRSKRNKFHLDVATMHLMHPERSRKHNANSSSPSPLPKETKEDKVSAPPVLSPQVMVKEKVSGPPILSPQMELISEGKKRKIVEGEEDEDEEEMEKERETEKRDREETNKVTKKEESPRKRKNGRGERNRPHKCSKCPASFDSMISLELHSALHGSRKKHKCDVCDYASNSLHAVKTHIMMHRTCPIDRFGYVPSSPNISPLVQSNSLLSVFSSKDHSNPLQISIHQEESSSIEREEEAEEEESPVAAVNEEPTFARIQATLNGKYKCGVCPFTTRDNERLERHNYGHSRGVGFLCPLCTFKSESAGFLKRHVEIHGVADFQWPPTYVGISPRLNKAMEEGEKKGPPTLLPIGKILKAAHHASIPREKIGAAVNALQSSSSQSPLLKLSQSSTVLSTIDSLMSTVATEVKKEENGGNSPPSTIGNKRKIRMRIKRNEKKKTCRVEGCTHSTTSRARHTIHTIVKHYKKKVVSRRLCGECGVLVNGGEGGKRVHWERRHGGLRWTRNTINRLIHERCGTTTKKRYEQPDLLNDAPILIRDKYQCTECPYSAPIRSRLDRHRPKHTLREGYNCKYCSFSCRSDELILTHEKIHEYRIIDRSEMKEEMSSAPTPEPSNTLRMDTESPPALERAESSMGGGDDMPVLESNGTPPILEAEVEMRVEKRGRKKKKVIVEVEKKEKKEVPVQLKLIEKVIQIRNVGVIGIKRIGGISSRRYKCIHCPFTTPFLAFLWKHSRYHLSPSPSSSSSLHRCSECTFSSSLLSVFSSHLSMHSLTRTTFPCEFCPFVGTSSDLLDDHIVSTGHGTPPIPVEDPTRLQMGRCRGDKPISFNLISSRKWMIPSKEEKRLLRMVNRAKNTREHHCTECPFSDPDQLMFNLHMRMHEGPKQPFECNVCSYSAASAEGLHHHISLHIPPDSIPKRGSTSSRAQTIRRRQSTEVIPSGVHSFDCSTCNFRTIDQAAFHVHKLEHAKHIQQRLVTQIKRAAANEENTKKKPKMKAITMKSMKQIPCLKCDFLCETASAFVRHTEFHGSRSPFACHICDYASATKQITDFHVLHHHTKKPLAHLIKQATLMPESSKLVVDATLEDKVRLAGQIFCCQLCDRQFLEMRLLLTHWEVDHSRRGDDTACHLSLGMLPTNRILTKA</sequence>
<dbReference type="InterPro" id="IPR050688">
    <property type="entry name" value="Zinc_finger/UBP_domain"/>
</dbReference>
<feature type="domain" description="C2H2-type" evidence="7">
    <location>
        <begin position="550"/>
        <end position="577"/>
    </location>
</feature>
<dbReference type="GO" id="GO:0008270">
    <property type="term" value="F:zinc ion binding"/>
    <property type="evidence" value="ECO:0007669"/>
    <property type="project" value="UniProtKB-KW"/>
</dbReference>
<dbReference type="PANTHER" id="PTHR24403">
    <property type="entry name" value="ZINC FINGER PROTEIN"/>
    <property type="match status" value="1"/>
</dbReference>
<feature type="non-terminal residue" evidence="8">
    <location>
        <position position="1"/>
    </location>
</feature>
<feature type="region of interest" description="Disordered" evidence="6">
    <location>
        <begin position="1"/>
        <end position="146"/>
    </location>
</feature>
<evidence type="ECO:0000313" key="9">
    <source>
        <dbReference type="Proteomes" id="UP001432322"/>
    </source>
</evidence>
<protein>
    <recommendedName>
        <fullName evidence="7">C2H2-type domain-containing protein</fullName>
    </recommendedName>
</protein>
<evidence type="ECO:0000256" key="1">
    <source>
        <dbReference type="ARBA" id="ARBA00022723"/>
    </source>
</evidence>
<organism evidence="8 9">
    <name type="scientific">Pristionchus fissidentatus</name>
    <dbReference type="NCBI Taxonomy" id="1538716"/>
    <lineage>
        <taxon>Eukaryota</taxon>
        <taxon>Metazoa</taxon>
        <taxon>Ecdysozoa</taxon>
        <taxon>Nematoda</taxon>
        <taxon>Chromadorea</taxon>
        <taxon>Rhabditida</taxon>
        <taxon>Rhabditina</taxon>
        <taxon>Diplogasteromorpha</taxon>
        <taxon>Diplogasteroidea</taxon>
        <taxon>Neodiplogasteridae</taxon>
        <taxon>Pristionchus</taxon>
    </lineage>
</organism>
<accession>A0AAV5WCQ2</accession>
<feature type="compositionally biased region" description="Basic and acidic residues" evidence="6">
    <location>
        <begin position="104"/>
        <end position="138"/>
    </location>
</feature>
<feature type="compositionally biased region" description="Polar residues" evidence="6">
    <location>
        <begin position="616"/>
        <end position="627"/>
    </location>
</feature>
<dbReference type="GO" id="GO:0045944">
    <property type="term" value="P:positive regulation of transcription by RNA polymerase II"/>
    <property type="evidence" value="ECO:0007669"/>
    <property type="project" value="TreeGrafter"/>
</dbReference>
<evidence type="ECO:0000256" key="6">
    <source>
        <dbReference type="SAM" id="MobiDB-lite"/>
    </source>
</evidence>
<reference evidence="8" key="1">
    <citation type="submission" date="2023-10" db="EMBL/GenBank/DDBJ databases">
        <title>Genome assembly of Pristionchus species.</title>
        <authorList>
            <person name="Yoshida K."/>
            <person name="Sommer R.J."/>
        </authorList>
    </citation>
    <scope>NUCLEOTIDE SEQUENCE</scope>
    <source>
        <strain evidence="8">RS5133</strain>
    </source>
</reference>
<keyword evidence="2" id="KW-0677">Repeat</keyword>
<dbReference type="AlphaFoldDB" id="A0AAV5WCQ2"/>